<dbReference type="EMBL" id="BSYO01000021">
    <property type="protein sequence ID" value="GMH20217.1"/>
    <property type="molecule type" value="Genomic_DNA"/>
</dbReference>
<evidence type="ECO:0000313" key="1">
    <source>
        <dbReference type="EMBL" id="GMH20217.1"/>
    </source>
</evidence>
<reference evidence="1" key="1">
    <citation type="submission" date="2023-05" db="EMBL/GenBank/DDBJ databases">
        <title>Nepenthes gracilis genome sequencing.</title>
        <authorList>
            <person name="Fukushima K."/>
        </authorList>
    </citation>
    <scope>NUCLEOTIDE SEQUENCE</scope>
    <source>
        <strain evidence="1">SING2019-196</strain>
    </source>
</reference>
<dbReference type="AlphaFoldDB" id="A0AAD3XWG3"/>
<keyword evidence="2" id="KW-1185">Reference proteome</keyword>
<accession>A0AAD3XWG3</accession>
<protein>
    <submittedName>
        <fullName evidence="1">Uncharacterized protein</fullName>
    </submittedName>
</protein>
<dbReference type="Proteomes" id="UP001279734">
    <property type="component" value="Unassembled WGS sequence"/>
</dbReference>
<evidence type="ECO:0000313" key="2">
    <source>
        <dbReference type="Proteomes" id="UP001279734"/>
    </source>
</evidence>
<name>A0AAD3XWG3_NEPGR</name>
<comment type="caution">
    <text evidence="1">The sequence shown here is derived from an EMBL/GenBank/DDBJ whole genome shotgun (WGS) entry which is preliminary data.</text>
</comment>
<organism evidence="1 2">
    <name type="scientific">Nepenthes gracilis</name>
    <name type="common">Slender pitcher plant</name>
    <dbReference type="NCBI Taxonomy" id="150966"/>
    <lineage>
        <taxon>Eukaryota</taxon>
        <taxon>Viridiplantae</taxon>
        <taxon>Streptophyta</taxon>
        <taxon>Embryophyta</taxon>
        <taxon>Tracheophyta</taxon>
        <taxon>Spermatophyta</taxon>
        <taxon>Magnoliopsida</taxon>
        <taxon>eudicotyledons</taxon>
        <taxon>Gunneridae</taxon>
        <taxon>Pentapetalae</taxon>
        <taxon>Caryophyllales</taxon>
        <taxon>Nepenthaceae</taxon>
        <taxon>Nepenthes</taxon>
    </lineage>
</organism>
<proteinExistence type="predicted"/>
<sequence>MEAVGSVSCSDDSATGFSKVYTELMSNARGGDGDRYRGGSAMAPDLGAKIEAVKFLDEVESTLSEDRKQVFPEYLELSPQHNVGGDDLLESFFRH</sequence>
<gene>
    <name evidence="1" type="ORF">Nepgr_022058</name>
</gene>